<sequence>MSKYTYGWLGLVVGIVGIIILIIKYNYEFKNRTSGGC</sequence>
<evidence type="ECO:0000313" key="3">
    <source>
        <dbReference type="Proteomes" id="UP000294749"/>
    </source>
</evidence>
<dbReference type="EMBL" id="SOAY01000011">
    <property type="protein sequence ID" value="TDT44959.1"/>
    <property type="molecule type" value="Genomic_DNA"/>
</dbReference>
<organism evidence="2 3">
    <name type="scientific">Maribacter spongiicola</name>
    <dbReference type="NCBI Taxonomy" id="1206753"/>
    <lineage>
        <taxon>Bacteria</taxon>
        <taxon>Pseudomonadati</taxon>
        <taxon>Bacteroidota</taxon>
        <taxon>Flavobacteriia</taxon>
        <taxon>Flavobacteriales</taxon>
        <taxon>Flavobacteriaceae</taxon>
        <taxon>Maribacter</taxon>
    </lineage>
</organism>
<protein>
    <submittedName>
        <fullName evidence="2">Uncharacterized protein</fullName>
    </submittedName>
</protein>
<dbReference type="Proteomes" id="UP000294749">
    <property type="component" value="Unassembled WGS sequence"/>
</dbReference>
<keyword evidence="1" id="KW-0472">Membrane</keyword>
<accession>A0A4R7K5K3</accession>
<dbReference type="AlphaFoldDB" id="A0A4R7K5K3"/>
<evidence type="ECO:0000313" key="2">
    <source>
        <dbReference type="EMBL" id="TDT44959.1"/>
    </source>
</evidence>
<gene>
    <name evidence="2" type="ORF">CLV90_2038</name>
</gene>
<reference evidence="2 3" key="1">
    <citation type="submission" date="2019-03" db="EMBL/GenBank/DDBJ databases">
        <title>Genomic Encyclopedia of Archaeal and Bacterial Type Strains, Phase II (KMG-II): from individual species to whole genera.</title>
        <authorList>
            <person name="Goeker M."/>
        </authorList>
    </citation>
    <scope>NUCLEOTIDE SEQUENCE [LARGE SCALE GENOMIC DNA]</scope>
    <source>
        <strain evidence="2 3">DSM 25233</strain>
    </source>
</reference>
<keyword evidence="3" id="KW-1185">Reference proteome</keyword>
<feature type="transmembrane region" description="Helical" evidence="1">
    <location>
        <begin position="6"/>
        <end position="23"/>
    </location>
</feature>
<name>A0A4R7K5K3_9FLAO</name>
<evidence type="ECO:0000256" key="1">
    <source>
        <dbReference type="SAM" id="Phobius"/>
    </source>
</evidence>
<keyword evidence="1" id="KW-0812">Transmembrane</keyword>
<comment type="caution">
    <text evidence="2">The sequence shown here is derived from an EMBL/GenBank/DDBJ whole genome shotgun (WGS) entry which is preliminary data.</text>
</comment>
<keyword evidence="1" id="KW-1133">Transmembrane helix</keyword>
<proteinExistence type="predicted"/>